<gene>
    <name evidence="1" type="ORF">GDO81_000746</name>
</gene>
<dbReference type="AlphaFoldDB" id="A0AAV7D6U1"/>
<proteinExistence type="predicted"/>
<organism evidence="1 2">
    <name type="scientific">Engystomops pustulosus</name>
    <name type="common">Tungara frog</name>
    <name type="synonym">Physalaemus pustulosus</name>
    <dbReference type="NCBI Taxonomy" id="76066"/>
    <lineage>
        <taxon>Eukaryota</taxon>
        <taxon>Metazoa</taxon>
        <taxon>Chordata</taxon>
        <taxon>Craniata</taxon>
        <taxon>Vertebrata</taxon>
        <taxon>Euteleostomi</taxon>
        <taxon>Amphibia</taxon>
        <taxon>Batrachia</taxon>
        <taxon>Anura</taxon>
        <taxon>Neobatrachia</taxon>
        <taxon>Hyloidea</taxon>
        <taxon>Leptodactylidae</taxon>
        <taxon>Leiuperinae</taxon>
        <taxon>Engystomops</taxon>
    </lineage>
</organism>
<evidence type="ECO:0000313" key="1">
    <source>
        <dbReference type="EMBL" id="KAG8593172.1"/>
    </source>
</evidence>
<dbReference type="EMBL" id="WNYA01000001">
    <property type="protein sequence ID" value="KAG8593172.1"/>
    <property type="molecule type" value="Genomic_DNA"/>
</dbReference>
<protein>
    <submittedName>
        <fullName evidence="1">Uncharacterized protein</fullName>
    </submittedName>
</protein>
<comment type="caution">
    <text evidence="1">The sequence shown here is derived from an EMBL/GenBank/DDBJ whole genome shotgun (WGS) entry which is preliminary data.</text>
</comment>
<reference evidence="1" key="1">
    <citation type="thesis" date="2020" institute="ProQuest LLC" country="789 East Eisenhower Parkway, Ann Arbor, MI, USA">
        <title>Comparative Genomics and Chromosome Evolution.</title>
        <authorList>
            <person name="Mudd A.B."/>
        </authorList>
    </citation>
    <scope>NUCLEOTIDE SEQUENCE</scope>
    <source>
        <strain evidence="1">237g6f4</strain>
        <tissue evidence="1">Blood</tissue>
    </source>
</reference>
<accession>A0AAV7D6U1</accession>
<dbReference type="Proteomes" id="UP000824782">
    <property type="component" value="Unassembled WGS sequence"/>
</dbReference>
<sequence>MHIFPLEVSNKYTRETVMRRDWLSVPMIVPTAVHQFLWKHNTCTSDTGGGDMAGAEHKRQWNQQDGQRVASQLCTVSFCSVSEACWATVLFSWLRNFDTTSRNARLCTSLCSGSVKTATKKRI</sequence>
<keyword evidence="2" id="KW-1185">Reference proteome</keyword>
<evidence type="ECO:0000313" key="2">
    <source>
        <dbReference type="Proteomes" id="UP000824782"/>
    </source>
</evidence>
<name>A0AAV7D6U1_ENGPU</name>